<evidence type="ECO:0000259" key="11">
    <source>
        <dbReference type="Pfam" id="PF16134"/>
    </source>
</evidence>
<dbReference type="GeneTree" id="ENSGT00710000106792"/>
<feature type="compositionally biased region" description="Polar residues" evidence="8">
    <location>
        <begin position="1416"/>
        <end position="1425"/>
    </location>
</feature>
<feature type="compositionally biased region" description="Basic and acidic residues" evidence="8">
    <location>
        <begin position="1218"/>
        <end position="1234"/>
    </location>
</feature>
<protein>
    <recommendedName>
        <fullName evidence="3">THO complex subunit 2</fullName>
    </recommendedName>
</protein>
<keyword evidence="13" id="KW-1185">Reference proteome</keyword>
<dbReference type="InterPro" id="IPR021418">
    <property type="entry name" value="THO_THOC2_C"/>
</dbReference>
<keyword evidence="4" id="KW-0813">Transport</keyword>
<organism evidence="12 13">
    <name type="scientific">Canis lupus familiaris</name>
    <name type="common">Dog</name>
    <name type="synonym">Canis familiaris</name>
    <dbReference type="NCBI Taxonomy" id="9615"/>
    <lineage>
        <taxon>Eukaryota</taxon>
        <taxon>Metazoa</taxon>
        <taxon>Chordata</taxon>
        <taxon>Craniata</taxon>
        <taxon>Vertebrata</taxon>
        <taxon>Euteleostomi</taxon>
        <taxon>Mammalia</taxon>
        <taxon>Eutheria</taxon>
        <taxon>Laurasiatheria</taxon>
        <taxon>Carnivora</taxon>
        <taxon>Caniformia</taxon>
        <taxon>Canidae</taxon>
        <taxon>Canis</taxon>
    </lineage>
</organism>
<feature type="compositionally biased region" description="Basic and acidic residues" evidence="8">
    <location>
        <begin position="1515"/>
        <end position="1543"/>
    </location>
</feature>
<evidence type="ECO:0000256" key="3">
    <source>
        <dbReference type="ARBA" id="ARBA00019596"/>
    </source>
</evidence>
<evidence type="ECO:0000259" key="10">
    <source>
        <dbReference type="Pfam" id="PF11732"/>
    </source>
</evidence>
<comment type="subunit">
    <text evidence="6">Component of the THO subcomplex, which is composed of THOC1, THOC2, THOC3, THOC5, THOC6 and THOC7. The THO subcomplex interacts with DDX39B to form the THO-DDX39B complex which multimerizes into a 28-subunit tetrameric assembly. Component of the transcription/export (TREX) complex at least composed of ALYREF/THOC4, DDX39B, SARNP/CIP29, CHTOP and the THO subcomplex; in the complex interacts with THOC1, THOC3, THOC5, THOC7 and DDX39B. TREX seems to have a dynamic structure involving ATP-dependent remodeling. Interacts with POLDIP3 and ZC3H11A.</text>
</comment>
<evidence type="ECO:0000256" key="2">
    <source>
        <dbReference type="ARBA" id="ARBA00007857"/>
    </source>
</evidence>
<dbReference type="Pfam" id="PF16134">
    <property type="entry name" value="THOC2_N"/>
    <property type="match status" value="2"/>
</dbReference>
<feature type="compositionally biased region" description="Basic and acidic residues" evidence="8">
    <location>
        <begin position="1265"/>
        <end position="1285"/>
    </location>
</feature>
<keyword evidence="5" id="KW-0539">Nucleus</keyword>
<comment type="similarity">
    <text evidence="2">Belongs to the THOC2 family.</text>
</comment>
<evidence type="ECO:0000256" key="1">
    <source>
        <dbReference type="ARBA" id="ARBA00004123"/>
    </source>
</evidence>
<dbReference type="Ensembl" id="ENSCAFT00845044494.1">
    <property type="protein sequence ID" value="ENSCAFP00845034863.1"/>
    <property type="gene ID" value="ENSCAFG00845025018.1"/>
</dbReference>
<evidence type="ECO:0000259" key="9">
    <source>
        <dbReference type="Pfam" id="PF11262"/>
    </source>
</evidence>
<evidence type="ECO:0000256" key="7">
    <source>
        <dbReference type="SAM" id="Coils"/>
    </source>
</evidence>
<dbReference type="GO" id="GO:0006406">
    <property type="term" value="P:mRNA export from nucleus"/>
    <property type="evidence" value="ECO:0007669"/>
    <property type="project" value="InterPro"/>
</dbReference>
<feature type="region of interest" description="Disordered" evidence="8">
    <location>
        <begin position="1184"/>
        <end position="1557"/>
    </location>
</feature>
<evidence type="ECO:0000313" key="13">
    <source>
        <dbReference type="Proteomes" id="UP000805418"/>
    </source>
</evidence>
<dbReference type="InterPro" id="IPR021726">
    <property type="entry name" value="THO_THOC2_N"/>
</dbReference>
<feature type="coiled-coil region" evidence="7">
    <location>
        <begin position="296"/>
        <end position="336"/>
    </location>
</feature>
<dbReference type="OrthoDB" id="29024at2759"/>
<dbReference type="GO" id="GO:0006397">
    <property type="term" value="P:mRNA processing"/>
    <property type="evidence" value="ECO:0007669"/>
    <property type="project" value="InterPro"/>
</dbReference>
<sequence length="1574" mass="180350">MAAATVVVPVEWIKNWEKSGRGEFLHLCRILSENKSHDSSTYRDFQQALYELSYHVIKGNLKHEQASNVLNDISEFREDMPSILADVFCILDIETNCLEEKSKRDYFTQLVLACLYLVSDTVLKERLDPETLESLGLIKQSQQFNQKSVKIKTKLFYKQQKFNLLREENEGYAKLIAELGQDLSGNITSDLILENIKSLIGCFNLDPNRVLDVILEVFECRPEHDDFFISLLESYMSMCEPQTLCHILGFKFKFYQEPNGETPSSLYRVAAVLLQFNLIDLDDLYVHLLPADNCIMDEHKREIVEAKQIVRKLTMVVLSSEKIDEREKEKEKEEEKVEKPPDNQKLGLLEALLKIGDWQHAQNIMDQMPPYYAASHKLIALAICKLIHITIEPLYRRVGVPKGAKGSPVNALQNKRAPKQAESFEDLRRDVFNMFCYLGPHLSHDPILFAKVVRIGKSFMKEFQSDGSKQEDKEKTEVILSCLLSITDQVLLPSLSLMDCNACMSEELWGMFKTFPYQHRYRLYGQWKNETYNSHPLLVKVKAQTIDRAKYIMKRLTKENVKPSGRQIGKLSHSNPTILFDYILSQIQKYDNLITPVVDSLKYLTSLNYDVLAYCIIEALANPEKERMKHDDTTISSWLQSLASFCGAVFRKYPIDLAGLLQYVANQLKAGKSFDLLILKEVVQKMAGIEITEEMTMEQLEAMTGGEQLKAEGGYFGQIRNTKKSSQRLKDALLDHDLALPLCLLMAQQRNGVIFQEGGEKHLKLVGKLYDQCHDTLVQFGGFLASNLSTEDYIKRVPSIDVLCNEFHTPHDAAFFLSRPMYAHHISSKYDELKKSEKGSKQQHKVHKYITSCEMVMAPVHEAVVSLHVSKVWDDISPQFYATFWSLTMYDLAVPHTSYEREVNKLKVQMKAIDDNQEMPPNKKKKEKERCTALQDKLLEEEKKQMEHVQRVLQRLKLEKDNWLLAKSTKNETITKFLQLCIFPRCIFSAIDAVYCARFVELVHQQKTPNFSTLLCYDRVFSDIIYTVASCTENEASRYGRFLCCMLETVTRWHSDRATYEKECGNYPGFLTILRATGFDGGNKADQLDYENFRHVVHKWHYKLTKASVHCLETGEYTHIRNILIVLTKILPWYPKVLNLGQALERRVHKICQEEKEKRPDLYALAMGYSGQLKSRKSYMIPENEFHHKDPPPRNAVASVQNGPGGGPSSSSIGSASKSDESSTEETDKSRERSQCGVKAVNKASSAAPKGNSSNGNSSSNSSKAVKENDKEKGKEKEKEKKEKTPATTPEARVLGKDGKEKPKEERPNKDEKARETKERTPKSDKEKEKFKKEEKAKDEKFKTTVPNVESKSTQEKEREKEPSRERDIAKEMKSKENVKGGEKTPVSGSLKSPVPRSDVAEPEREQKRRKIDTHPSPSHSSTVKVSILYINHTPPPLSKSKEREMDKKDLDKSRERSREREKKDEKDRKERKRDHSNNDREVPPDLAKRRKEENGTMGVSKHKSESPCESPYPNEKDKEKNKSKSSGKEKGGDSFKSEKMDKISSGGKKLLKKKKNSICFKSDAAPVFKSVFL</sequence>
<feature type="domain" description="THO complex subunitTHOC2 N-terminal" evidence="10">
    <location>
        <begin position="568"/>
        <end position="643"/>
    </location>
</feature>
<feature type="compositionally biased region" description="Basic and acidic residues" evidence="8">
    <location>
        <begin position="1440"/>
        <end position="1495"/>
    </location>
</feature>
<reference evidence="12" key="1">
    <citation type="submission" date="2020-03" db="EMBL/GenBank/DDBJ databases">
        <title>Long-read based genome assembly of a Labrador retriever dog.</title>
        <authorList>
            <person name="Eory L."/>
            <person name="Zhang W."/>
            <person name="Schoenebeck J."/>
        </authorList>
    </citation>
    <scope>NUCLEOTIDE SEQUENCE [LARGE SCALE GENOMIC DNA]</scope>
    <source>
        <strain evidence="12">Labrador retriever</strain>
    </source>
</reference>
<evidence type="ECO:0000313" key="12">
    <source>
        <dbReference type="Ensembl" id="ENSCAFP00845034863.1"/>
    </source>
</evidence>
<evidence type="ECO:0000256" key="4">
    <source>
        <dbReference type="ARBA" id="ARBA00022816"/>
    </source>
</evidence>
<name>A0A8I3S557_CANLF</name>
<dbReference type="InterPro" id="IPR032302">
    <property type="entry name" value="THOC2_N"/>
</dbReference>
<evidence type="ECO:0000256" key="5">
    <source>
        <dbReference type="ARBA" id="ARBA00023242"/>
    </source>
</evidence>
<feature type="compositionally biased region" description="Basic and acidic residues" evidence="8">
    <location>
        <begin position="1294"/>
        <end position="1343"/>
    </location>
</feature>
<feature type="domain" description="THO complex subunit 2 N-terminal" evidence="11">
    <location>
        <begin position="11"/>
        <end position="419"/>
    </location>
</feature>
<gene>
    <name evidence="12" type="primary">THOC2</name>
</gene>
<accession>A0A8I3S557</accession>
<feature type="compositionally biased region" description="Low complexity" evidence="8">
    <location>
        <begin position="1242"/>
        <end position="1264"/>
    </location>
</feature>
<feature type="domain" description="THO complex subunitTHOC2 C-terminal" evidence="9">
    <location>
        <begin position="873"/>
        <end position="1173"/>
    </location>
</feature>
<comment type="subcellular location">
    <subcellularLocation>
        <location evidence="1">Nucleus</location>
    </subcellularLocation>
</comment>
<proteinExistence type="inferred from homology"/>
<reference evidence="12" key="3">
    <citation type="submission" date="2025-09" db="UniProtKB">
        <authorList>
            <consortium name="Ensembl"/>
        </authorList>
    </citation>
    <scope>IDENTIFICATION</scope>
    <source>
        <strain evidence="12">Boxer</strain>
    </source>
</reference>
<evidence type="ECO:0000256" key="8">
    <source>
        <dbReference type="SAM" id="MobiDB-lite"/>
    </source>
</evidence>
<feature type="compositionally biased region" description="Basic and acidic residues" evidence="8">
    <location>
        <begin position="1353"/>
        <end position="1383"/>
    </location>
</feature>
<keyword evidence="7" id="KW-0175">Coiled coil</keyword>
<feature type="coiled-coil region" evidence="7">
    <location>
        <begin position="896"/>
        <end position="959"/>
    </location>
</feature>
<dbReference type="PANTHER" id="PTHR21597">
    <property type="entry name" value="THO2 PROTEIN"/>
    <property type="match status" value="1"/>
</dbReference>
<evidence type="ECO:0000256" key="6">
    <source>
        <dbReference type="ARBA" id="ARBA00047033"/>
    </source>
</evidence>
<dbReference type="Proteomes" id="UP000805418">
    <property type="component" value="Chromosome X"/>
</dbReference>
<keyword evidence="4" id="KW-0509">mRNA transport</keyword>
<dbReference type="Pfam" id="PF11732">
    <property type="entry name" value="Thoc2"/>
    <property type="match status" value="1"/>
</dbReference>
<dbReference type="GO" id="GO:0000347">
    <property type="term" value="C:THO complex"/>
    <property type="evidence" value="ECO:0007669"/>
    <property type="project" value="InterPro"/>
</dbReference>
<dbReference type="Pfam" id="PF11262">
    <property type="entry name" value="Tho2"/>
    <property type="match status" value="1"/>
</dbReference>
<feature type="domain" description="THO complex subunit 2 N-terminal" evidence="11">
    <location>
        <begin position="420"/>
        <end position="566"/>
    </location>
</feature>
<reference evidence="12" key="2">
    <citation type="submission" date="2025-08" db="UniProtKB">
        <authorList>
            <consortium name="Ensembl"/>
        </authorList>
    </citation>
    <scope>IDENTIFICATION</scope>
    <source>
        <strain evidence="12">Boxer</strain>
    </source>
</reference>
<dbReference type="PANTHER" id="PTHR21597:SF0">
    <property type="entry name" value="THO COMPLEX SUBUNIT 2"/>
    <property type="match status" value="1"/>
</dbReference>
<dbReference type="InterPro" id="IPR040007">
    <property type="entry name" value="Tho2"/>
</dbReference>